<dbReference type="Proteomes" id="UP001215598">
    <property type="component" value="Unassembled WGS sequence"/>
</dbReference>
<evidence type="ECO:0000256" key="1">
    <source>
        <dbReference type="SAM" id="MobiDB-lite"/>
    </source>
</evidence>
<dbReference type="EMBL" id="JARKIB010000005">
    <property type="protein sequence ID" value="KAJ7779951.1"/>
    <property type="molecule type" value="Genomic_DNA"/>
</dbReference>
<evidence type="ECO:0000313" key="3">
    <source>
        <dbReference type="Proteomes" id="UP001215598"/>
    </source>
</evidence>
<feature type="region of interest" description="Disordered" evidence="1">
    <location>
        <begin position="1"/>
        <end position="20"/>
    </location>
</feature>
<dbReference type="AlphaFoldDB" id="A0AAD7KC08"/>
<dbReference type="Gene3D" id="1.20.1280.50">
    <property type="match status" value="1"/>
</dbReference>
<evidence type="ECO:0000313" key="2">
    <source>
        <dbReference type="EMBL" id="KAJ7779951.1"/>
    </source>
</evidence>
<dbReference type="SUPFAM" id="SSF81383">
    <property type="entry name" value="F-box domain"/>
    <property type="match status" value="1"/>
</dbReference>
<name>A0AAD7KC08_9AGAR</name>
<dbReference type="SUPFAM" id="SSF52047">
    <property type="entry name" value="RNI-like"/>
    <property type="match status" value="1"/>
</dbReference>
<evidence type="ECO:0008006" key="4">
    <source>
        <dbReference type="Google" id="ProtNLM"/>
    </source>
</evidence>
<reference evidence="2" key="1">
    <citation type="submission" date="2023-03" db="EMBL/GenBank/DDBJ databases">
        <title>Massive genome expansion in bonnet fungi (Mycena s.s.) driven by repeated elements and novel gene families across ecological guilds.</title>
        <authorList>
            <consortium name="Lawrence Berkeley National Laboratory"/>
            <person name="Harder C.B."/>
            <person name="Miyauchi S."/>
            <person name="Viragh M."/>
            <person name="Kuo A."/>
            <person name="Thoen E."/>
            <person name="Andreopoulos B."/>
            <person name="Lu D."/>
            <person name="Skrede I."/>
            <person name="Drula E."/>
            <person name="Henrissat B."/>
            <person name="Morin E."/>
            <person name="Kohler A."/>
            <person name="Barry K."/>
            <person name="LaButti K."/>
            <person name="Morin E."/>
            <person name="Salamov A."/>
            <person name="Lipzen A."/>
            <person name="Mereny Z."/>
            <person name="Hegedus B."/>
            <person name="Baldrian P."/>
            <person name="Stursova M."/>
            <person name="Weitz H."/>
            <person name="Taylor A."/>
            <person name="Grigoriev I.V."/>
            <person name="Nagy L.G."/>
            <person name="Martin F."/>
            <person name="Kauserud H."/>
        </authorList>
    </citation>
    <scope>NUCLEOTIDE SEQUENCE</scope>
    <source>
        <strain evidence="2">CBHHK182m</strain>
    </source>
</reference>
<protein>
    <recommendedName>
        <fullName evidence="4">F-box domain-containing protein</fullName>
    </recommendedName>
</protein>
<gene>
    <name evidence="2" type="ORF">B0H16DRAFT_729072</name>
</gene>
<sequence>MQLIASLDPDSESGPITTIQPTETLQPESCLASPLLSVPPEIIAEIFLHFLPSYPEPPPVVAPLLLSRICRHWRQIALSTPLLWRAIHMPLREHELPEARARKLNLLDTWLSRSGDCSLSISLHYILHRAFNSESSPTVSQFLDAIVRHASRWEYLDLHMPFEDLSIIQGDMPRLRDLTFGPCELPKNDDPAVFQLFDCAPQLTKVVLTECFVPLVIPLPWSQITHLKGLCLYAHECGELLSAATNLVHCIMALCGGSDVPIPPIPPHLHIRTLILHVVEETQISLDVLLDRITLPALCTLRFTEHAVSRNGPLTAVGYLLSRSQCTLEDLFVDDASLPESAYRRALLSVRTITLRGPTTIA</sequence>
<organism evidence="2 3">
    <name type="scientific">Mycena metata</name>
    <dbReference type="NCBI Taxonomy" id="1033252"/>
    <lineage>
        <taxon>Eukaryota</taxon>
        <taxon>Fungi</taxon>
        <taxon>Dikarya</taxon>
        <taxon>Basidiomycota</taxon>
        <taxon>Agaricomycotina</taxon>
        <taxon>Agaricomycetes</taxon>
        <taxon>Agaricomycetidae</taxon>
        <taxon>Agaricales</taxon>
        <taxon>Marasmiineae</taxon>
        <taxon>Mycenaceae</taxon>
        <taxon>Mycena</taxon>
    </lineage>
</organism>
<dbReference type="InterPro" id="IPR036047">
    <property type="entry name" value="F-box-like_dom_sf"/>
</dbReference>
<comment type="caution">
    <text evidence="2">The sequence shown here is derived from an EMBL/GenBank/DDBJ whole genome shotgun (WGS) entry which is preliminary data.</text>
</comment>
<keyword evidence="3" id="KW-1185">Reference proteome</keyword>
<proteinExistence type="predicted"/>
<accession>A0AAD7KC08</accession>